<dbReference type="AlphaFoldDB" id="A0A6G4V5F5"/>
<dbReference type="Proteomes" id="UP000472335">
    <property type="component" value="Unassembled WGS sequence"/>
</dbReference>
<reference evidence="1 2" key="1">
    <citation type="submission" date="2020-02" db="EMBL/GenBank/DDBJ databases">
        <title>Whole-genome analyses of novel actinobacteria.</title>
        <authorList>
            <person name="Sahin N."/>
            <person name="Gencbay T."/>
        </authorList>
    </citation>
    <scope>NUCLEOTIDE SEQUENCE [LARGE SCALE GENOMIC DNA]</scope>
    <source>
        <strain evidence="1 2">HC44</strain>
    </source>
</reference>
<evidence type="ECO:0000313" key="2">
    <source>
        <dbReference type="Proteomes" id="UP000472335"/>
    </source>
</evidence>
<protein>
    <submittedName>
        <fullName evidence="1">Uncharacterized protein</fullName>
    </submittedName>
</protein>
<dbReference type="EMBL" id="JAAKZY010000048">
    <property type="protein sequence ID" value="NGO09312.1"/>
    <property type="molecule type" value="Genomic_DNA"/>
</dbReference>
<accession>A0A6G4V5F5</accession>
<keyword evidence="2" id="KW-1185">Reference proteome</keyword>
<name>A0A6G4V5F5_9ACTN</name>
<sequence>MTDVLVGDLLIARFAPFSAEKIKEKAERDYERLRLEGKSPIYAISTFGIVRPDERTSVDDLITTICETAPVQGRKVAVTTRRHLEAEGFRVERSEPPLHHHDVILGNELREMDVKRLEALLLADVRKNPAWDR</sequence>
<dbReference type="RefSeq" id="WP_165260159.1">
    <property type="nucleotide sequence ID" value="NZ_JAAKZY010000048.1"/>
</dbReference>
<organism evidence="1 2">
    <name type="scientific">Streptomyces scabichelini</name>
    <dbReference type="NCBI Taxonomy" id="2711217"/>
    <lineage>
        <taxon>Bacteria</taxon>
        <taxon>Bacillati</taxon>
        <taxon>Actinomycetota</taxon>
        <taxon>Actinomycetes</taxon>
        <taxon>Kitasatosporales</taxon>
        <taxon>Streptomycetaceae</taxon>
        <taxon>Streptomyces</taxon>
    </lineage>
</organism>
<evidence type="ECO:0000313" key="1">
    <source>
        <dbReference type="EMBL" id="NGO09312.1"/>
    </source>
</evidence>
<gene>
    <name evidence="1" type="ORF">G5C60_17315</name>
</gene>
<comment type="caution">
    <text evidence="1">The sequence shown here is derived from an EMBL/GenBank/DDBJ whole genome shotgun (WGS) entry which is preliminary data.</text>
</comment>
<proteinExistence type="predicted"/>